<name>A0A142VU17_9SPHN</name>
<dbReference type="AlphaFoldDB" id="A0A142VU17"/>
<dbReference type="STRING" id="1219058.AOA14_01215"/>
<proteinExistence type="predicted"/>
<accession>A0A142VU17</accession>
<dbReference type="RefSeq" id="WP_062900443.1">
    <property type="nucleotide sequence ID" value="NZ_CP013342.1"/>
</dbReference>
<dbReference type="Proteomes" id="UP000076234">
    <property type="component" value="Chromosome"/>
</dbReference>
<reference evidence="1 2" key="2">
    <citation type="journal article" date="2016" name="Genome Announc.">
        <title>Complete Genome Sequence of Sphingopyxis terrae Strain 203-1 (NBRC 111660), a Polyethylene Glycol Degrader.</title>
        <authorList>
            <person name="Ohtsubo Y."/>
            <person name="Nonoyama S."/>
            <person name="Nagata Y."/>
            <person name="Numata M."/>
            <person name="Tsuchikane K."/>
            <person name="Hosoyama A."/>
            <person name="Yamazoe A."/>
            <person name="Tsuda M."/>
            <person name="Fujita N."/>
            <person name="Kawai F."/>
        </authorList>
    </citation>
    <scope>NUCLEOTIDE SEQUENCE [LARGE SCALE GENOMIC DNA]</scope>
    <source>
        <strain evidence="1 2">203-1</strain>
    </source>
</reference>
<gene>
    <name evidence="1" type="ORF">AOA14_01215</name>
</gene>
<evidence type="ECO:0000313" key="2">
    <source>
        <dbReference type="Proteomes" id="UP000076234"/>
    </source>
</evidence>
<dbReference type="EMBL" id="CP013342">
    <property type="protein sequence ID" value="AMU93221.1"/>
    <property type="molecule type" value="Genomic_DNA"/>
</dbReference>
<protein>
    <submittedName>
        <fullName evidence="1">Uncharacterized protein</fullName>
    </submittedName>
</protein>
<organism evidence="1 2">
    <name type="scientific">Sphingopyxis terrae subsp. terrae NBRC 15098</name>
    <dbReference type="NCBI Taxonomy" id="1219058"/>
    <lineage>
        <taxon>Bacteria</taxon>
        <taxon>Pseudomonadati</taxon>
        <taxon>Pseudomonadota</taxon>
        <taxon>Alphaproteobacteria</taxon>
        <taxon>Sphingomonadales</taxon>
        <taxon>Sphingomonadaceae</taxon>
        <taxon>Sphingopyxis</taxon>
    </lineage>
</organism>
<reference evidence="2" key="1">
    <citation type="submission" date="2015-11" db="EMBL/GenBank/DDBJ databases">
        <title>Complete genome sequence of a polyethylene glycol-degrading strain Sphingopyxis terrae strain 203-1 (NBRC 15098).</title>
        <authorList>
            <person name="Yoshiyuki O."/>
            <person name="Shouta N."/>
            <person name="Nagata Y."/>
            <person name="Numata M."/>
            <person name="Tsuchikane K."/>
            <person name="Hosoyama A."/>
            <person name="Yamazoe A."/>
            <person name="Tsuda M."/>
            <person name="Fujita N."/>
            <person name="Kawai F."/>
        </authorList>
    </citation>
    <scope>NUCLEOTIDE SEQUENCE [LARGE SCALE GENOMIC DNA]</scope>
    <source>
        <strain evidence="2">203-1</strain>
    </source>
</reference>
<sequence>MTGITSASVTLYVDVWDEQIMRQSAFAAYAQTSGTADQSDFELMCGTQGQPDICACLKMIFDPGPSPLGVQIEDCCAELIDNCEPQLAD</sequence>
<dbReference type="KEGG" id="ster:AOA14_01215"/>
<evidence type="ECO:0000313" key="1">
    <source>
        <dbReference type="EMBL" id="AMU93221.1"/>
    </source>
</evidence>